<sequence>MGIKPLKPELYVSNYKKSLLFYSEILGFKIEYTRDNPKFAFLSYRGAHLMIQECDPSKEDEYVTGKLEYPFGRGINFQIETNNVQKLNDLLKKNNYPLRMELKDSWYKVKDVLHGSRQILVQDPDGYLLRFSQSIGKKSVT</sequence>
<evidence type="ECO:0000313" key="6">
    <source>
        <dbReference type="Proteomes" id="UP000176923"/>
    </source>
</evidence>
<evidence type="ECO:0000256" key="2">
    <source>
        <dbReference type="ARBA" id="ARBA00021572"/>
    </source>
</evidence>
<proteinExistence type="inferred from homology"/>
<reference evidence="5 6" key="1">
    <citation type="journal article" date="2016" name="Nat. Commun.">
        <title>Thousands of microbial genomes shed light on interconnected biogeochemical processes in an aquifer system.</title>
        <authorList>
            <person name="Anantharaman K."/>
            <person name="Brown C.T."/>
            <person name="Hug L.A."/>
            <person name="Sharon I."/>
            <person name="Castelle C.J."/>
            <person name="Probst A.J."/>
            <person name="Thomas B.C."/>
            <person name="Singh A."/>
            <person name="Wilkins M.J."/>
            <person name="Karaoz U."/>
            <person name="Brodie E.L."/>
            <person name="Williams K.H."/>
            <person name="Hubbard S.S."/>
            <person name="Banfield J.F."/>
        </authorList>
    </citation>
    <scope>NUCLEOTIDE SEQUENCE [LARGE SCALE GENOMIC DNA]</scope>
</reference>
<dbReference type="Gene3D" id="3.10.180.10">
    <property type="entry name" value="2,3-Dihydroxybiphenyl 1,2-Dioxygenase, domain 1"/>
    <property type="match status" value="1"/>
</dbReference>
<gene>
    <name evidence="5" type="ORF">A3D77_00775</name>
</gene>
<evidence type="ECO:0000259" key="4">
    <source>
        <dbReference type="PROSITE" id="PS51819"/>
    </source>
</evidence>
<dbReference type="Proteomes" id="UP000176923">
    <property type="component" value="Unassembled WGS sequence"/>
</dbReference>
<protein>
    <recommendedName>
        <fullName evidence="2">Bleomycin resistance protein</fullName>
    </recommendedName>
</protein>
<evidence type="ECO:0000256" key="3">
    <source>
        <dbReference type="ARBA" id="ARBA00023251"/>
    </source>
</evidence>
<dbReference type="InterPro" id="IPR037523">
    <property type="entry name" value="VOC_core"/>
</dbReference>
<dbReference type="InterPro" id="IPR004360">
    <property type="entry name" value="Glyas_Fos-R_dOase_dom"/>
</dbReference>
<dbReference type="SUPFAM" id="SSF54593">
    <property type="entry name" value="Glyoxalase/Bleomycin resistance protein/Dihydroxybiphenyl dioxygenase"/>
    <property type="match status" value="1"/>
</dbReference>
<dbReference type="InterPro" id="IPR000335">
    <property type="entry name" value="Bleomycin-R"/>
</dbReference>
<dbReference type="CDD" id="cd08349">
    <property type="entry name" value="BLMA_like"/>
    <property type="match status" value="1"/>
</dbReference>
<feature type="domain" description="VOC" evidence="4">
    <location>
        <begin position="4"/>
        <end position="134"/>
    </location>
</feature>
<keyword evidence="3" id="KW-0046">Antibiotic resistance</keyword>
<accession>A0A1F5ZU82</accession>
<comment type="similarity">
    <text evidence="1">Belongs to the bleomycin resistance protein family.</text>
</comment>
<dbReference type="STRING" id="1798382.A3D77_00775"/>
<dbReference type="AlphaFoldDB" id="A0A1F5ZU82"/>
<dbReference type="Pfam" id="PF00903">
    <property type="entry name" value="Glyoxalase"/>
    <property type="match status" value="1"/>
</dbReference>
<dbReference type="PROSITE" id="PS51819">
    <property type="entry name" value="VOC"/>
    <property type="match status" value="1"/>
</dbReference>
<comment type="caution">
    <text evidence="5">The sequence shown here is derived from an EMBL/GenBank/DDBJ whole genome shotgun (WGS) entry which is preliminary data.</text>
</comment>
<organism evidence="5 6">
    <name type="scientific">Candidatus Gottesmanbacteria bacterium RIFCSPHIGHO2_02_FULL_39_11</name>
    <dbReference type="NCBI Taxonomy" id="1798382"/>
    <lineage>
        <taxon>Bacteria</taxon>
        <taxon>Candidatus Gottesmaniibacteriota</taxon>
    </lineage>
</organism>
<dbReference type="EMBL" id="MFJL01000020">
    <property type="protein sequence ID" value="OGG15627.1"/>
    <property type="molecule type" value="Genomic_DNA"/>
</dbReference>
<name>A0A1F5ZU82_9BACT</name>
<evidence type="ECO:0000256" key="1">
    <source>
        <dbReference type="ARBA" id="ARBA00011051"/>
    </source>
</evidence>
<dbReference type="InterPro" id="IPR029068">
    <property type="entry name" value="Glyas_Bleomycin-R_OHBP_Dase"/>
</dbReference>
<dbReference type="GO" id="GO:0046677">
    <property type="term" value="P:response to antibiotic"/>
    <property type="evidence" value="ECO:0007669"/>
    <property type="project" value="UniProtKB-KW"/>
</dbReference>
<evidence type="ECO:0000313" key="5">
    <source>
        <dbReference type="EMBL" id="OGG15627.1"/>
    </source>
</evidence>